<evidence type="ECO:0000313" key="2">
    <source>
        <dbReference type="EMBL" id="EOD50926.1"/>
    </source>
</evidence>
<dbReference type="Proteomes" id="UP000013521">
    <property type="component" value="Unassembled WGS sequence"/>
</dbReference>
<proteinExistence type="predicted"/>
<reference evidence="3" key="1">
    <citation type="journal article" date="2013" name="Genome Announc.">
        <title>Draft genome sequence of Neofusicoccum parvum isolate UCR-NP2, a fungal vascular pathogen associated with grapevine cankers.</title>
        <authorList>
            <person name="Blanco-Ulate B."/>
            <person name="Rolshausen P."/>
            <person name="Cantu D."/>
        </authorList>
    </citation>
    <scope>NUCLEOTIDE SEQUENCE [LARGE SCALE GENOMIC DNA]</scope>
    <source>
        <strain evidence="3">UCR-NP2</strain>
    </source>
</reference>
<dbReference type="KEGG" id="npa:UCRNP2_2297"/>
<dbReference type="InterPro" id="IPR000387">
    <property type="entry name" value="Tyr_Pase_dom"/>
</dbReference>
<dbReference type="InterPro" id="IPR029021">
    <property type="entry name" value="Prot-tyrosine_phosphatase-like"/>
</dbReference>
<dbReference type="STRING" id="1287680.R1GRR8"/>
<name>R1GRR8_BOTPV</name>
<sequence length="227" mass="24479">MSSLPSPPFVAVDGVSNFRSIGGLPLEHPPSAPKRSTRHSLIFRSADPYRLTPAGSATLRSLDIATVFDLRSQPELSRQPPAIDALAAAGARLRATPIFPHEDWSPEAIASRHGDYAASATTAGYVRAYARILEHAGTALREMLLHVRDHRPGTALLCHCSAGKDRTGVVVAVLLKLAGCSDRVVAREYELTELGLAGRRQFIIDYLLAKPEIGDDRTKAERVAGAR</sequence>
<dbReference type="PROSITE" id="PS50056">
    <property type="entry name" value="TYR_PHOSPHATASE_2"/>
    <property type="match status" value="1"/>
</dbReference>
<gene>
    <name evidence="2" type="ORF">UCRNP2_2297</name>
</gene>
<dbReference type="EMBL" id="KB915922">
    <property type="protein sequence ID" value="EOD50926.1"/>
    <property type="molecule type" value="Genomic_DNA"/>
</dbReference>
<accession>R1GRR8</accession>
<protein>
    <submittedName>
        <fullName evidence="2">Putative tyrosine phosphatase protein</fullName>
    </submittedName>
</protein>
<dbReference type="InterPro" id="IPR026893">
    <property type="entry name" value="Tyr/Ser_Pase_IphP-type"/>
</dbReference>
<dbReference type="HOGENOM" id="CLU_057546_1_4_1"/>
<dbReference type="GO" id="GO:0004721">
    <property type="term" value="F:phosphoprotein phosphatase activity"/>
    <property type="evidence" value="ECO:0007669"/>
    <property type="project" value="InterPro"/>
</dbReference>
<organism evidence="2 3">
    <name type="scientific">Botryosphaeria parva (strain UCR-NP2)</name>
    <name type="common">Grapevine canker fungus</name>
    <name type="synonym">Neofusicoccum parvum</name>
    <dbReference type="NCBI Taxonomy" id="1287680"/>
    <lineage>
        <taxon>Eukaryota</taxon>
        <taxon>Fungi</taxon>
        <taxon>Dikarya</taxon>
        <taxon>Ascomycota</taxon>
        <taxon>Pezizomycotina</taxon>
        <taxon>Dothideomycetes</taxon>
        <taxon>Dothideomycetes incertae sedis</taxon>
        <taxon>Botryosphaeriales</taxon>
        <taxon>Botryosphaeriaceae</taxon>
        <taxon>Neofusicoccum</taxon>
    </lineage>
</organism>
<dbReference type="eggNOG" id="ENOG502S0PE">
    <property type="taxonomic scope" value="Eukaryota"/>
</dbReference>
<dbReference type="Pfam" id="PF13350">
    <property type="entry name" value="Y_phosphatase3"/>
    <property type="match status" value="1"/>
</dbReference>
<evidence type="ECO:0000259" key="1">
    <source>
        <dbReference type="PROSITE" id="PS50056"/>
    </source>
</evidence>
<dbReference type="AlphaFoldDB" id="R1GRR8"/>
<dbReference type="Gene3D" id="3.90.190.10">
    <property type="entry name" value="Protein tyrosine phosphatase superfamily"/>
    <property type="match status" value="1"/>
</dbReference>
<dbReference type="OrthoDB" id="449382at2759"/>
<evidence type="ECO:0000313" key="3">
    <source>
        <dbReference type="Proteomes" id="UP000013521"/>
    </source>
</evidence>
<dbReference type="PANTHER" id="PTHR31126">
    <property type="entry name" value="TYROSINE-PROTEIN PHOSPHATASE"/>
    <property type="match status" value="1"/>
</dbReference>
<dbReference type="SUPFAM" id="SSF52799">
    <property type="entry name" value="(Phosphotyrosine protein) phosphatases II"/>
    <property type="match status" value="1"/>
</dbReference>
<dbReference type="PANTHER" id="PTHR31126:SF1">
    <property type="entry name" value="TYROSINE SPECIFIC PROTEIN PHOSPHATASES DOMAIN-CONTAINING PROTEIN"/>
    <property type="match status" value="1"/>
</dbReference>
<feature type="domain" description="Tyrosine specific protein phosphatases" evidence="1">
    <location>
        <begin position="141"/>
        <end position="175"/>
    </location>
</feature>
<dbReference type="OMA" id="PLLFHCF"/>